<keyword evidence="2" id="KW-0732">Signal</keyword>
<dbReference type="InterPro" id="IPR036179">
    <property type="entry name" value="Ig-like_dom_sf"/>
</dbReference>
<dbReference type="Proteomes" id="UP001497497">
    <property type="component" value="Unassembled WGS sequence"/>
</dbReference>
<dbReference type="Gene3D" id="2.60.40.10">
    <property type="entry name" value="Immunoglobulins"/>
    <property type="match status" value="1"/>
</dbReference>
<dbReference type="AlphaFoldDB" id="A0AAV2IQD7"/>
<keyword evidence="1" id="KW-0472">Membrane</keyword>
<dbReference type="InterPro" id="IPR007110">
    <property type="entry name" value="Ig-like_dom"/>
</dbReference>
<feature type="domain" description="Ig-like" evidence="3">
    <location>
        <begin position="20"/>
        <end position="101"/>
    </location>
</feature>
<evidence type="ECO:0000313" key="4">
    <source>
        <dbReference type="EMBL" id="CAL1547181.1"/>
    </source>
</evidence>
<feature type="signal peptide" evidence="2">
    <location>
        <begin position="1"/>
        <end position="17"/>
    </location>
</feature>
<evidence type="ECO:0000256" key="1">
    <source>
        <dbReference type="SAM" id="Phobius"/>
    </source>
</evidence>
<dbReference type="InterPro" id="IPR013783">
    <property type="entry name" value="Ig-like_fold"/>
</dbReference>
<dbReference type="EMBL" id="CAXITT010000913">
    <property type="protein sequence ID" value="CAL1547181.1"/>
    <property type="molecule type" value="Genomic_DNA"/>
</dbReference>
<evidence type="ECO:0000259" key="3">
    <source>
        <dbReference type="PROSITE" id="PS50835"/>
    </source>
</evidence>
<evidence type="ECO:0000256" key="2">
    <source>
        <dbReference type="SAM" id="SignalP"/>
    </source>
</evidence>
<organism evidence="4 5">
    <name type="scientific">Lymnaea stagnalis</name>
    <name type="common">Great pond snail</name>
    <name type="synonym">Helix stagnalis</name>
    <dbReference type="NCBI Taxonomy" id="6523"/>
    <lineage>
        <taxon>Eukaryota</taxon>
        <taxon>Metazoa</taxon>
        <taxon>Spiralia</taxon>
        <taxon>Lophotrochozoa</taxon>
        <taxon>Mollusca</taxon>
        <taxon>Gastropoda</taxon>
        <taxon>Heterobranchia</taxon>
        <taxon>Euthyneura</taxon>
        <taxon>Panpulmonata</taxon>
        <taxon>Hygrophila</taxon>
        <taxon>Lymnaeoidea</taxon>
        <taxon>Lymnaeidae</taxon>
        <taxon>Lymnaea</taxon>
    </lineage>
</organism>
<proteinExistence type="predicted"/>
<feature type="transmembrane region" description="Helical" evidence="1">
    <location>
        <begin position="125"/>
        <end position="148"/>
    </location>
</feature>
<dbReference type="InterPro" id="IPR003599">
    <property type="entry name" value="Ig_sub"/>
</dbReference>
<dbReference type="SUPFAM" id="SSF48726">
    <property type="entry name" value="Immunoglobulin"/>
    <property type="match status" value="1"/>
</dbReference>
<keyword evidence="1" id="KW-1133">Transmembrane helix</keyword>
<dbReference type="InterPro" id="IPR003598">
    <property type="entry name" value="Ig_sub2"/>
</dbReference>
<protein>
    <recommendedName>
        <fullName evidence="3">Ig-like domain-containing protein</fullName>
    </recommendedName>
</protein>
<name>A0AAV2IQD7_LYMST</name>
<dbReference type="PROSITE" id="PS50835">
    <property type="entry name" value="IG_LIKE"/>
    <property type="match status" value="1"/>
</dbReference>
<evidence type="ECO:0000313" key="5">
    <source>
        <dbReference type="Proteomes" id="UP001497497"/>
    </source>
</evidence>
<reference evidence="4 5" key="1">
    <citation type="submission" date="2024-04" db="EMBL/GenBank/DDBJ databases">
        <authorList>
            <consortium name="Genoscope - CEA"/>
            <person name="William W."/>
        </authorList>
    </citation>
    <scope>NUCLEOTIDE SEQUENCE [LARGE SCALE GENOMIC DNA]</scope>
</reference>
<sequence length="170" mass="18766">MVVTRLFFLLATLLVAGRDCDVIVTPYELAVQPGETAVFECSVSNPNASETPPTLLWSVDYNTTGNSAVQYFNSSGRFQAVNGTLTILNVTHEDGGTYLCTENVNSSATAILIVYDMPDYVIEGVIIGAICLLLFIVLFTGITIVYVNQRRERAARHRARREKYKKHGLV</sequence>
<dbReference type="SMART" id="SM00408">
    <property type="entry name" value="IGc2"/>
    <property type="match status" value="1"/>
</dbReference>
<gene>
    <name evidence="4" type="ORF">GSLYS_00020506001</name>
</gene>
<feature type="chain" id="PRO_5043999316" description="Ig-like domain-containing protein" evidence="2">
    <location>
        <begin position="18"/>
        <end position="170"/>
    </location>
</feature>
<dbReference type="SMART" id="SM00409">
    <property type="entry name" value="IG"/>
    <property type="match status" value="1"/>
</dbReference>
<dbReference type="Pfam" id="PF13927">
    <property type="entry name" value="Ig_3"/>
    <property type="match status" value="1"/>
</dbReference>
<keyword evidence="1" id="KW-0812">Transmembrane</keyword>
<comment type="caution">
    <text evidence="4">The sequence shown here is derived from an EMBL/GenBank/DDBJ whole genome shotgun (WGS) entry which is preliminary data.</text>
</comment>
<keyword evidence="5" id="KW-1185">Reference proteome</keyword>
<accession>A0AAV2IQD7</accession>